<reference evidence="1" key="1">
    <citation type="submission" date="2021-03" db="EMBL/GenBank/DDBJ databases">
        <title>Leucobacter chromiisoli sp. nov., isolated from chromium-containing soil of chemical plant.</title>
        <authorList>
            <person name="Xu Z."/>
        </authorList>
    </citation>
    <scope>NUCLEOTIDE SEQUENCE</scope>
    <source>
        <strain evidence="1">A2</strain>
    </source>
</reference>
<evidence type="ECO:0000313" key="2">
    <source>
        <dbReference type="Proteomes" id="UP000664398"/>
    </source>
</evidence>
<keyword evidence="2" id="KW-1185">Reference proteome</keyword>
<comment type="caution">
    <text evidence="1">The sequence shown here is derived from an EMBL/GenBank/DDBJ whole genome shotgun (WGS) entry which is preliminary data.</text>
</comment>
<sequence>MLTHERALCSDARGLPEFASVRGVIDSRILRFGVVRNRYRELKQPGLERGL</sequence>
<dbReference type="EMBL" id="JAGDYL010000004">
    <property type="protein sequence ID" value="MBO1804264.1"/>
    <property type="molecule type" value="Genomic_DNA"/>
</dbReference>
<dbReference type="AlphaFoldDB" id="A0A939RYA8"/>
<proteinExistence type="predicted"/>
<accession>A0A939RYA8</accession>
<gene>
    <name evidence="1" type="ORF">J4H91_02885</name>
</gene>
<organism evidence="1 2">
    <name type="scientific">Leucobacter ruminantium</name>
    <dbReference type="NCBI Taxonomy" id="1289170"/>
    <lineage>
        <taxon>Bacteria</taxon>
        <taxon>Bacillati</taxon>
        <taxon>Actinomycetota</taxon>
        <taxon>Actinomycetes</taxon>
        <taxon>Micrococcales</taxon>
        <taxon>Microbacteriaceae</taxon>
        <taxon>Leucobacter</taxon>
    </lineage>
</organism>
<dbReference type="Proteomes" id="UP000664398">
    <property type="component" value="Unassembled WGS sequence"/>
</dbReference>
<dbReference type="RefSeq" id="WP_208044759.1">
    <property type="nucleotide sequence ID" value="NZ_JAGDYL010000004.1"/>
</dbReference>
<protein>
    <submittedName>
        <fullName evidence="1">Uncharacterized protein</fullName>
    </submittedName>
</protein>
<evidence type="ECO:0000313" key="1">
    <source>
        <dbReference type="EMBL" id="MBO1804264.1"/>
    </source>
</evidence>
<name>A0A939RYA8_9MICO</name>